<evidence type="ECO:0000313" key="3">
    <source>
        <dbReference type="EMBL" id="MBB5729413.1"/>
    </source>
</evidence>
<evidence type="ECO:0000256" key="1">
    <source>
        <dbReference type="ARBA" id="ARBA00023277"/>
    </source>
</evidence>
<comment type="pathway">
    <text evidence="2">Cell wall biogenesis; peptidoglycan recycling.</text>
</comment>
<accession>A0A7W9BTN5</accession>
<evidence type="ECO:0000313" key="4">
    <source>
        <dbReference type="Proteomes" id="UP000546701"/>
    </source>
</evidence>
<dbReference type="GO" id="GO:0097175">
    <property type="term" value="P:1,6-anhydro-N-acetyl-beta-muramic acid catabolic process"/>
    <property type="evidence" value="ECO:0007669"/>
    <property type="project" value="UniProtKB-UniRule"/>
</dbReference>
<proteinExistence type="inferred from homology"/>
<comment type="pathway">
    <text evidence="2">Amino-sugar metabolism; 1,6-anhydro-N-acetylmuramate degradation.</text>
</comment>
<sequence length="384" mass="39373">MSGHGARASSTGDGAMGSVLAIGLMSGTSLDGIDAALVETDGEGHVRPIAFRSDPYSEQMRDQLREASALALQFERPRASPPVMAAAEMVTNRHALAVRQLLAEAGVAAADVAVVGFHGQTVAHRPDRGWTWQIGDGAALAEMVGITVVSDFRAADVAAGGQGAPLIPVYHAALCAHLPRPVAVLNLGGVGNLTWIGQDVGDHGGLIAFDTGPANALIDDWMLAEAGLSHDAGGMLAGSGRVDESVLGGMLDTPWFDLPAPKSLDRADFSMQPARGLSPADGAATLTAFTAETVALALRQVPSRPLRLFVAGGGRHNATLMRMIGERAGIAAEPIEAMGWDGDATEAEGFAYMAVRTLAGLPISFPGTTGAPSPMAGGVIHRVG</sequence>
<dbReference type="GO" id="GO:0016301">
    <property type="term" value="F:kinase activity"/>
    <property type="evidence" value="ECO:0007669"/>
    <property type="project" value="UniProtKB-KW"/>
</dbReference>
<dbReference type="NCBIfam" id="NF007141">
    <property type="entry name" value="PRK09585.1-5"/>
    <property type="match status" value="1"/>
</dbReference>
<dbReference type="GO" id="GO:0006040">
    <property type="term" value="P:amino sugar metabolic process"/>
    <property type="evidence" value="ECO:0007669"/>
    <property type="project" value="InterPro"/>
</dbReference>
<keyword evidence="2" id="KW-0547">Nucleotide-binding</keyword>
<dbReference type="Proteomes" id="UP000546701">
    <property type="component" value="Unassembled WGS sequence"/>
</dbReference>
<dbReference type="EC" id="2.7.1.170" evidence="2"/>
<name>A0A7W9BTN5_9SPHN</name>
<dbReference type="GO" id="GO:0005524">
    <property type="term" value="F:ATP binding"/>
    <property type="evidence" value="ECO:0007669"/>
    <property type="project" value="UniProtKB-UniRule"/>
</dbReference>
<dbReference type="InterPro" id="IPR005338">
    <property type="entry name" value="Anhydro_N_Ac-Mur_kinase"/>
</dbReference>
<comment type="similarity">
    <text evidence="2">Belongs to the anhydro-N-acetylmuramic acid kinase family.</text>
</comment>
<dbReference type="UniPathway" id="UPA00343"/>
<dbReference type="InterPro" id="IPR043129">
    <property type="entry name" value="ATPase_NBD"/>
</dbReference>
<evidence type="ECO:0000256" key="2">
    <source>
        <dbReference type="HAMAP-Rule" id="MF_01270"/>
    </source>
</evidence>
<keyword evidence="2 3" id="KW-0418">Kinase</keyword>
<organism evidence="3 4">
    <name type="scientific">Sphingomonas prati</name>
    <dbReference type="NCBI Taxonomy" id="1843237"/>
    <lineage>
        <taxon>Bacteria</taxon>
        <taxon>Pseudomonadati</taxon>
        <taxon>Pseudomonadota</taxon>
        <taxon>Alphaproteobacteria</taxon>
        <taxon>Sphingomonadales</taxon>
        <taxon>Sphingomonadaceae</taxon>
        <taxon>Sphingomonas</taxon>
    </lineage>
</organism>
<dbReference type="HAMAP" id="MF_01270">
    <property type="entry name" value="AnhMurNAc_kinase"/>
    <property type="match status" value="1"/>
</dbReference>
<dbReference type="SUPFAM" id="SSF53067">
    <property type="entry name" value="Actin-like ATPase domain"/>
    <property type="match status" value="1"/>
</dbReference>
<dbReference type="UniPathway" id="UPA00544"/>
<dbReference type="AlphaFoldDB" id="A0A7W9BTN5"/>
<dbReference type="GO" id="GO:0009254">
    <property type="term" value="P:peptidoglycan turnover"/>
    <property type="evidence" value="ECO:0007669"/>
    <property type="project" value="UniProtKB-UniRule"/>
</dbReference>
<dbReference type="EMBL" id="JACIJR010000004">
    <property type="protein sequence ID" value="MBB5729413.1"/>
    <property type="molecule type" value="Genomic_DNA"/>
</dbReference>
<keyword evidence="1 2" id="KW-0119">Carbohydrate metabolism</keyword>
<protein>
    <recommendedName>
        <fullName evidence="2">Anhydro-N-acetylmuramic acid kinase</fullName>
        <ecNumber evidence="2">2.7.1.170</ecNumber>
    </recommendedName>
    <alternativeName>
        <fullName evidence="2">AnhMurNAc kinase</fullName>
    </alternativeName>
</protein>
<feature type="binding site" evidence="2">
    <location>
        <begin position="27"/>
        <end position="34"/>
    </location>
    <ligand>
        <name>ATP</name>
        <dbReference type="ChEBI" id="CHEBI:30616"/>
    </ligand>
</feature>
<keyword evidence="2" id="KW-0067">ATP-binding</keyword>
<keyword evidence="2 3" id="KW-0808">Transferase</keyword>
<dbReference type="Pfam" id="PF03702">
    <property type="entry name" value="AnmK"/>
    <property type="match status" value="1"/>
</dbReference>
<reference evidence="3 4" key="1">
    <citation type="submission" date="2020-08" db="EMBL/GenBank/DDBJ databases">
        <title>Genomic Encyclopedia of Type Strains, Phase IV (KMG-IV): sequencing the most valuable type-strain genomes for metagenomic binning, comparative biology and taxonomic classification.</title>
        <authorList>
            <person name="Goeker M."/>
        </authorList>
    </citation>
    <scope>NUCLEOTIDE SEQUENCE [LARGE SCALE GENOMIC DNA]</scope>
    <source>
        <strain evidence="3 4">DSM 103336</strain>
    </source>
</reference>
<dbReference type="PANTHER" id="PTHR30605:SF0">
    <property type="entry name" value="ANHYDRO-N-ACETYLMURAMIC ACID KINASE"/>
    <property type="match status" value="1"/>
</dbReference>
<dbReference type="Gene3D" id="3.30.420.40">
    <property type="match status" value="2"/>
</dbReference>
<dbReference type="GO" id="GO:0016773">
    <property type="term" value="F:phosphotransferase activity, alcohol group as acceptor"/>
    <property type="evidence" value="ECO:0007669"/>
    <property type="project" value="UniProtKB-UniRule"/>
</dbReference>
<comment type="caution">
    <text evidence="3">The sequence shown here is derived from an EMBL/GenBank/DDBJ whole genome shotgun (WGS) entry which is preliminary data.</text>
</comment>
<comment type="catalytic activity">
    <reaction evidence="2">
        <text>1,6-anhydro-N-acetyl-beta-muramate + ATP + H2O = N-acetyl-D-muramate 6-phosphate + ADP + H(+)</text>
        <dbReference type="Rhea" id="RHEA:24952"/>
        <dbReference type="ChEBI" id="CHEBI:15377"/>
        <dbReference type="ChEBI" id="CHEBI:15378"/>
        <dbReference type="ChEBI" id="CHEBI:30616"/>
        <dbReference type="ChEBI" id="CHEBI:58690"/>
        <dbReference type="ChEBI" id="CHEBI:58722"/>
        <dbReference type="ChEBI" id="CHEBI:456216"/>
        <dbReference type="EC" id="2.7.1.170"/>
    </reaction>
</comment>
<keyword evidence="4" id="KW-1185">Reference proteome</keyword>
<dbReference type="PANTHER" id="PTHR30605">
    <property type="entry name" value="ANHYDRO-N-ACETYLMURAMIC ACID KINASE"/>
    <property type="match status" value="1"/>
</dbReference>
<gene>
    <name evidence="2" type="primary">anmK</name>
    <name evidence="3" type="ORF">FHS99_001898</name>
</gene>
<comment type="function">
    <text evidence="2">Catalyzes the specific phosphorylation of 1,6-anhydro-N-acetylmuramic acid (anhMurNAc) with the simultaneous cleavage of the 1,6-anhydro ring, generating MurNAc-6-P. Is required for the utilization of anhMurNAc either imported from the medium or derived from its own cell wall murein, and thus plays a role in cell wall recycling.</text>
</comment>